<evidence type="ECO:0000256" key="9">
    <source>
        <dbReference type="SAM" id="Phobius"/>
    </source>
</evidence>
<dbReference type="AlphaFoldDB" id="A0A918NFD6"/>
<sequence>MNPRPANALWVIPVSFFIAYLLALVPLPQMFALARPDWVGLFLIFWVLVLPERVGIFVGFCIGLLQDVLMGTFLGTFALAYSTLAYLVLLLHQRLRMYPLLQQALVVFLIIAISQILVQWCKDLFTTGITGEMHLIPSVVSALLWPWIFVMMRALQIRLRVQ</sequence>
<keyword evidence="5 8" id="KW-0133">Cell shape</keyword>
<evidence type="ECO:0000256" key="2">
    <source>
        <dbReference type="ARBA" id="ARBA00007776"/>
    </source>
</evidence>
<name>A0A918NFD6_9GAMM</name>
<comment type="caution">
    <text evidence="10">The sequence shown here is derived from an EMBL/GenBank/DDBJ whole genome shotgun (WGS) entry which is preliminary data.</text>
</comment>
<feature type="transmembrane region" description="Helical" evidence="9">
    <location>
        <begin position="39"/>
        <end position="65"/>
    </location>
</feature>
<feature type="transmembrane region" description="Helical" evidence="9">
    <location>
        <begin position="103"/>
        <end position="120"/>
    </location>
</feature>
<dbReference type="GO" id="GO:0005886">
    <property type="term" value="C:plasma membrane"/>
    <property type="evidence" value="ECO:0007669"/>
    <property type="project" value="UniProtKB-SubCell"/>
</dbReference>
<reference evidence="10" key="1">
    <citation type="journal article" date="2014" name="Int. J. Syst. Evol. Microbiol.">
        <title>Complete genome sequence of Corynebacterium casei LMG S-19264T (=DSM 44701T), isolated from a smear-ripened cheese.</title>
        <authorList>
            <consortium name="US DOE Joint Genome Institute (JGI-PGF)"/>
            <person name="Walter F."/>
            <person name="Albersmeier A."/>
            <person name="Kalinowski J."/>
            <person name="Ruckert C."/>
        </authorList>
    </citation>
    <scope>NUCLEOTIDE SEQUENCE</scope>
    <source>
        <strain evidence="10">KCTC 22169</strain>
    </source>
</reference>
<protein>
    <recommendedName>
        <fullName evidence="8">Rod shape-determining protein MreD</fullName>
    </recommendedName>
</protein>
<evidence type="ECO:0000256" key="4">
    <source>
        <dbReference type="ARBA" id="ARBA00022692"/>
    </source>
</evidence>
<evidence type="ECO:0000256" key="8">
    <source>
        <dbReference type="PIRNR" id="PIRNR018472"/>
    </source>
</evidence>
<evidence type="ECO:0000256" key="6">
    <source>
        <dbReference type="ARBA" id="ARBA00022989"/>
    </source>
</evidence>
<gene>
    <name evidence="10" type="primary">mreD</name>
    <name evidence="10" type="ORF">GCM10007392_33780</name>
</gene>
<keyword evidence="6 9" id="KW-1133">Transmembrane helix</keyword>
<dbReference type="NCBIfam" id="TIGR03426">
    <property type="entry name" value="shape_MreD"/>
    <property type="match status" value="1"/>
</dbReference>
<evidence type="ECO:0000256" key="1">
    <source>
        <dbReference type="ARBA" id="ARBA00004651"/>
    </source>
</evidence>
<reference evidence="10" key="2">
    <citation type="submission" date="2020-09" db="EMBL/GenBank/DDBJ databases">
        <authorList>
            <person name="Sun Q."/>
            <person name="Kim S."/>
        </authorList>
    </citation>
    <scope>NUCLEOTIDE SEQUENCE</scope>
    <source>
        <strain evidence="10">KCTC 22169</strain>
    </source>
</reference>
<evidence type="ECO:0000313" key="10">
    <source>
        <dbReference type="EMBL" id="GGX63129.1"/>
    </source>
</evidence>
<dbReference type="Proteomes" id="UP000626148">
    <property type="component" value="Unassembled WGS sequence"/>
</dbReference>
<dbReference type="Pfam" id="PF04093">
    <property type="entry name" value="MreD"/>
    <property type="match status" value="1"/>
</dbReference>
<keyword evidence="7 8" id="KW-0472">Membrane</keyword>
<comment type="similarity">
    <text evidence="2 8">Belongs to the MreD family.</text>
</comment>
<accession>A0A918NFD6</accession>
<organism evidence="10 11">
    <name type="scientific">Saccharospirillum salsuginis</name>
    <dbReference type="NCBI Taxonomy" id="418750"/>
    <lineage>
        <taxon>Bacteria</taxon>
        <taxon>Pseudomonadati</taxon>
        <taxon>Pseudomonadota</taxon>
        <taxon>Gammaproteobacteria</taxon>
        <taxon>Oceanospirillales</taxon>
        <taxon>Saccharospirillaceae</taxon>
        <taxon>Saccharospirillum</taxon>
    </lineage>
</organism>
<keyword evidence="11" id="KW-1185">Reference proteome</keyword>
<evidence type="ECO:0000256" key="5">
    <source>
        <dbReference type="ARBA" id="ARBA00022960"/>
    </source>
</evidence>
<dbReference type="PANTHER" id="PTHR37484:SF1">
    <property type="entry name" value="ROD SHAPE-DETERMINING PROTEIN MRED"/>
    <property type="match status" value="1"/>
</dbReference>
<dbReference type="RefSeq" id="WP_189610824.1">
    <property type="nucleotide sequence ID" value="NZ_BMXR01000008.1"/>
</dbReference>
<feature type="transmembrane region" description="Helical" evidence="9">
    <location>
        <begin position="71"/>
        <end position="91"/>
    </location>
</feature>
<comment type="subcellular location">
    <subcellularLocation>
        <location evidence="8">Cell inner membrane</location>
    </subcellularLocation>
    <subcellularLocation>
        <location evidence="1">Cell membrane</location>
        <topology evidence="1">Multi-pass membrane protein</topology>
    </subcellularLocation>
</comment>
<evidence type="ECO:0000256" key="3">
    <source>
        <dbReference type="ARBA" id="ARBA00022475"/>
    </source>
</evidence>
<keyword evidence="4 9" id="KW-0812">Transmembrane</keyword>
<dbReference type="PIRSF" id="PIRSF018472">
    <property type="entry name" value="MreD_proteobac"/>
    <property type="match status" value="1"/>
</dbReference>
<dbReference type="PANTHER" id="PTHR37484">
    <property type="entry name" value="ROD SHAPE-DETERMINING PROTEIN MRED"/>
    <property type="match status" value="1"/>
</dbReference>
<comment type="function">
    <text evidence="8">Involved in formation of the rod shape of the cell. May also contribute to regulation of formation of penicillin-binding proteins.</text>
</comment>
<evidence type="ECO:0000313" key="11">
    <source>
        <dbReference type="Proteomes" id="UP000626148"/>
    </source>
</evidence>
<evidence type="ECO:0000256" key="7">
    <source>
        <dbReference type="ARBA" id="ARBA00023136"/>
    </source>
</evidence>
<proteinExistence type="inferred from homology"/>
<keyword evidence="3 8" id="KW-1003">Cell membrane</keyword>
<dbReference type="InterPro" id="IPR026034">
    <property type="entry name" value="MreD_proteobac"/>
</dbReference>
<feature type="transmembrane region" description="Helical" evidence="9">
    <location>
        <begin position="135"/>
        <end position="155"/>
    </location>
</feature>
<dbReference type="InterPro" id="IPR007227">
    <property type="entry name" value="Cell_shape_determining_MreD"/>
</dbReference>
<keyword evidence="8" id="KW-0997">Cell inner membrane</keyword>
<dbReference type="EMBL" id="BMXR01000008">
    <property type="protein sequence ID" value="GGX63129.1"/>
    <property type="molecule type" value="Genomic_DNA"/>
</dbReference>
<feature type="transmembrane region" description="Helical" evidence="9">
    <location>
        <begin position="6"/>
        <end position="27"/>
    </location>
</feature>
<dbReference type="GO" id="GO:0008360">
    <property type="term" value="P:regulation of cell shape"/>
    <property type="evidence" value="ECO:0007669"/>
    <property type="project" value="UniProtKB-UniRule"/>
</dbReference>